<keyword evidence="2" id="KW-1185">Reference proteome</keyword>
<dbReference type="Gramene" id="ONH92100">
    <property type="protein sequence ID" value="ONH92100"/>
    <property type="gene ID" value="PRUPE_8G155400"/>
</dbReference>
<dbReference type="EMBL" id="CM007658">
    <property type="protein sequence ID" value="ONH92100.1"/>
    <property type="molecule type" value="Genomic_DNA"/>
</dbReference>
<organism evidence="1 2">
    <name type="scientific">Prunus persica</name>
    <name type="common">Peach</name>
    <name type="synonym">Amygdalus persica</name>
    <dbReference type="NCBI Taxonomy" id="3760"/>
    <lineage>
        <taxon>Eukaryota</taxon>
        <taxon>Viridiplantae</taxon>
        <taxon>Streptophyta</taxon>
        <taxon>Embryophyta</taxon>
        <taxon>Tracheophyta</taxon>
        <taxon>Spermatophyta</taxon>
        <taxon>Magnoliopsida</taxon>
        <taxon>eudicotyledons</taxon>
        <taxon>Gunneridae</taxon>
        <taxon>Pentapetalae</taxon>
        <taxon>rosids</taxon>
        <taxon>fabids</taxon>
        <taxon>Rosales</taxon>
        <taxon>Rosaceae</taxon>
        <taxon>Amygdaloideae</taxon>
        <taxon>Amygdaleae</taxon>
        <taxon>Prunus</taxon>
    </lineage>
</organism>
<protein>
    <submittedName>
        <fullName evidence="1">Uncharacterized protein</fullName>
    </submittedName>
</protein>
<accession>A0A251MYC5</accession>
<evidence type="ECO:0000313" key="2">
    <source>
        <dbReference type="Proteomes" id="UP000006882"/>
    </source>
</evidence>
<gene>
    <name evidence="1" type="ORF">PRUPE_8G155400</name>
</gene>
<reference evidence="1 2" key="1">
    <citation type="journal article" date="2013" name="Nat. Genet.">
        <title>The high-quality draft genome of peach (Prunus persica) identifies unique patterns of genetic diversity, domestication and genome evolution.</title>
        <authorList>
            <consortium name="International Peach Genome Initiative"/>
            <person name="Verde I."/>
            <person name="Abbott A.G."/>
            <person name="Scalabrin S."/>
            <person name="Jung S."/>
            <person name="Shu S."/>
            <person name="Marroni F."/>
            <person name="Zhebentyayeva T."/>
            <person name="Dettori M.T."/>
            <person name="Grimwood J."/>
            <person name="Cattonaro F."/>
            <person name="Zuccolo A."/>
            <person name="Rossini L."/>
            <person name="Jenkins J."/>
            <person name="Vendramin E."/>
            <person name="Meisel L.A."/>
            <person name="Decroocq V."/>
            <person name="Sosinski B."/>
            <person name="Prochnik S."/>
            <person name="Mitros T."/>
            <person name="Policriti A."/>
            <person name="Cipriani G."/>
            <person name="Dondini L."/>
            <person name="Ficklin S."/>
            <person name="Goodstein D.M."/>
            <person name="Xuan P."/>
            <person name="Del Fabbro C."/>
            <person name="Aramini V."/>
            <person name="Copetti D."/>
            <person name="Gonzalez S."/>
            <person name="Horner D.S."/>
            <person name="Falchi R."/>
            <person name="Lucas S."/>
            <person name="Mica E."/>
            <person name="Maldonado J."/>
            <person name="Lazzari B."/>
            <person name="Bielenberg D."/>
            <person name="Pirona R."/>
            <person name="Miculan M."/>
            <person name="Barakat A."/>
            <person name="Testolin R."/>
            <person name="Stella A."/>
            <person name="Tartarini S."/>
            <person name="Tonutti P."/>
            <person name="Arus P."/>
            <person name="Orellana A."/>
            <person name="Wells C."/>
            <person name="Main D."/>
            <person name="Vizzotto G."/>
            <person name="Silva H."/>
            <person name="Salamini F."/>
            <person name="Schmutz J."/>
            <person name="Morgante M."/>
            <person name="Rokhsar D.S."/>
        </authorList>
    </citation>
    <scope>NUCLEOTIDE SEQUENCE [LARGE SCALE GENOMIC DNA]</scope>
    <source>
        <strain evidence="2">cv. Nemared</strain>
    </source>
</reference>
<name>A0A251MYC5_PRUPE</name>
<dbReference type="AlphaFoldDB" id="A0A251MYC5"/>
<dbReference type="Proteomes" id="UP000006882">
    <property type="component" value="Chromosome G8"/>
</dbReference>
<proteinExistence type="predicted"/>
<sequence>MASVSTENSGFKTARFRAQLWLDFLVDSLGIKAGYGYVWKEERDTKCLQVMALEFVARRRRNRSLKSAARQIR</sequence>
<evidence type="ECO:0000313" key="1">
    <source>
        <dbReference type="EMBL" id="ONH92100.1"/>
    </source>
</evidence>